<name>A0A172WRB7_STUST</name>
<dbReference type="Proteomes" id="UP000077787">
    <property type="component" value="Chromosome"/>
</dbReference>
<sequence>MAKVGDGAEYNPVMLAQCGLSAYGKWLKSKEGKDLAIAVAYGEKLIETQDKRGAFPNDYQHRYYVTKQMMPAGWTSAMAQGQALSLFARLFAGTGDQKFIAAGKLALNYLLTPTYKGGVRTTMASLDPSLKGYVFFEEVVTEPNDNYILNGYMFALLGLYDWSKVPSPNAADQKLSAHFFKEGIQTLEKILPYYEVDGLSVYDLTHYTFNNRKNILVTASYTGVHVYLLHALHSVTGSSILKDYEDNWHNDLIEIANSEQAEQ</sequence>
<dbReference type="EMBL" id="CP015641">
    <property type="protein sequence ID" value="ANF26048.1"/>
    <property type="molecule type" value="Genomic_DNA"/>
</dbReference>
<protein>
    <recommendedName>
        <fullName evidence="1">D-glucuronyl C5-epimerase C-terminal domain-containing protein</fullName>
    </recommendedName>
</protein>
<dbReference type="PANTHER" id="PTHR13174:SF3">
    <property type="entry name" value="D-GLUCURONYL C5-EPIMERASE"/>
    <property type="match status" value="1"/>
</dbReference>
<reference evidence="2 3" key="1">
    <citation type="submission" date="2016-05" db="EMBL/GenBank/DDBJ databases">
        <title>Genome sequence of Pseudomonas stutzeri 273 and identification of the exopolysaccharide biosynthesis locus.</title>
        <authorList>
            <person name="Wu S."/>
            <person name="Sun C."/>
        </authorList>
    </citation>
    <scope>NUCLEOTIDE SEQUENCE [LARGE SCALE GENOMIC DNA]</scope>
    <source>
        <strain evidence="2 3">273</strain>
    </source>
</reference>
<dbReference type="GO" id="GO:0047464">
    <property type="term" value="F:heparosan-N-sulfate-glucuronate 5-epimerase activity"/>
    <property type="evidence" value="ECO:0007669"/>
    <property type="project" value="InterPro"/>
</dbReference>
<dbReference type="InterPro" id="IPR039721">
    <property type="entry name" value="C5-epimerase"/>
</dbReference>
<dbReference type="GO" id="GO:0015012">
    <property type="term" value="P:heparan sulfate proteoglycan biosynthetic process"/>
    <property type="evidence" value="ECO:0007669"/>
    <property type="project" value="InterPro"/>
</dbReference>
<accession>A0A172WRB7</accession>
<dbReference type="PANTHER" id="PTHR13174">
    <property type="entry name" value="D-GLUCURONYL C5-EPIMERASE"/>
    <property type="match status" value="1"/>
</dbReference>
<gene>
    <name evidence="2" type="ORF">PS273GM_13280</name>
</gene>
<dbReference type="GO" id="GO:0005975">
    <property type="term" value="P:carbohydrate metabolic process"/>
    <property type="evidence" value="ECO:0007669"/>
    <property type="project" value="InterPro"/>
</dbReference>
<evidence type="ECO:0000259" key="1">
    <source>
        <dbReference type="Pfam" id="PF06662"/>
    </source>
</evidence>
<proteinExistence type="predicted"/>
<organism evidence="2 3">
    <name type="scientific">Stutzerimonas stutzeri</name>
    <name type="common">Pseudomonas stutzeri</name>
    <dbReference type="NCBI Taxonomy" id="316"/>
    <lineage>
        <taxon>Bacteria</taxon>
        <taxon>Pseudomonadati</taxon>
        <taxon>Pseudomonadota</taxon>
        <taxon>Gammaproteobacteria</taxon>
        <taxon>Pseudomonadales</taxon>
        <taxon>Pseudomonadaceae</taxon>
        <taxon>Stutzerimonas</taxon>
    </lineage>
</organism>
<feature type="domain" description="D-glucuronyl C5-epimerase C-terminal" evidence="1">
    <location>
        <begin position="49"/>
        <end position="249"/>
    </location>
</feature>
<dbReference type="InterPro" id="IPR010598">
    <property type="entry name" value="C5-epim_C"/>
</dbReference>
<dbReference type="AlphaFoldDB" id="A0A172WRB7"/>
<evidence type="ECO:0000313" key="2">
    <source>
        <dbReference type="EMBL" id="ANF26048.1"/>
    </source>
</evidence>
<dbReference type="InterPro" id="IPR008928">
    <property type="entry name" value="6-hairpin_glycosidase_sf"/>
</dbReference>
<evidence type="ECO:0000313" key="3">
    <source>
        <dbReference type="Proteomes" id="UP000077787"/>
    </source>
</evidence>
<dbReference type="Pfam" id="PF06662">
    <property type="entry name" value="C5-epim_C"/>
    <property type="match status" value="1"/>
</dbReference>
<dbReference type="SUPFAM" id="SSF48208">
    <property type="entry name" value="Six-hairpin glycosidases"/>
    <property type="match status" value="1"/>
</dbReference>